<dbReference type="AlphaFoldDB" id="A0A4Q7DUU0"/>
<feature type="transmembrane region" description="Helical" evidence="6">
    <location>
        <begin position="12"/>
        <end position="33"/>
    </location>
</feature>
<organism evidence="7 8">
    <name type="scientific">Lactobacillus delbrueckii</name>
    <dbReference type="NCBI Taxonomy" id="1584"/>
    <lineage>
        <taxon>Bacteria</taxon>
        <taxon>Bacillati</taxon>
        <taxon>Bacillota</taxon>
        <taxon>Bacilli</taxon>
        <taxon>Lactobacillales</taxon>
        <taxon>Lactobacillaceae</taxon>
        <taxon>Lactobacillus</taxon>
    </lineage>
</organism>
<dbReference type="Pfam" id="PF13520">
    <property type="entry name" value="AA_permease_2"/>
    <property type="match status" value="1"/>
</dbReference>
<reference evidence="7 8" key="1">
    <citation type="submission" date="2019-01" db="EMBL/GenBank/DDBJ databases">
        <title>Colonization of the human gut by bovine bacteria present in Parmesan cheese.</title>
        <authorList>
            <person name="Lugli G.A."/>
            <person name="Milani C."/>
        </authorList>
    </citation>
    <scope>NUCLEOTIDE SEQUENCE [LARGE SCALE GENOMIC DNA]</scope>
    <source>
        <strain evidence="7 8">LDELB18P1</strain>
    </source>
</reference>
<keyword evidence="4 6" id="KW-1133">Transmembrane helix</keyword>
<sequence length="96" mass="9828">MEEKVNKNGIGLVGLTALTVSSSIGTGIFGITSSIATSAAPGPAILSWLLVGFGFLMLVLSLNNLTEKRSDLKGGIFAYAGAGYGPLGEFISGWAY</sequence>
<dbReference type="GO" id="GO:0005886">
    <property type="term" value="C:plasma membrane"/>
    <property type="evidence" value="ECO:0007669"/>
    <property type="project" value="UniProtKB-SubCell"/>
</dbReference>
<dbReference type="EMBL" id="SETJ01000071">
    <property type="protein sequence ID" value="RZM15822.1"/>
    <property type="molecule type" value="Genomic_DNA"/>
</dbReference>
<evidence type="ECO:0000256" key="2">
    <source>
        <dbReference type="ARBA" id="ARBA00022475"/>
    </source>
</evidence>
<evidence type="ECO:0000256" key="6">
    <source>
        <dbReference type="SAM" id="Phobius"/>
    </source>
</evidence>
<dbReference type="Proteomes" id="UP000292818">
    <property type="component" value="Unassembled WGS sequence"/>
</dbReference>
<keyword evidence="5 6" id="KW-0472">Membrane</keyword>
<accession>A0A4Q7DUU0</accession>
<name>A0A4Q7DUU0_9LACO</name>
<dbReference type="InterPro" id="IPR002293">
    <property type="entry name" value="AA/rel_permease1"/>
</dbReference>
<protein>
    <submittedName>
        <fullName evidence="7">Arginine/ornithine APC family amino acid transporter, antiporter</fullName>
    </submittedName>
</protein>
<evidence type="ECO:0000256" key="5">
    <source>
        <dbReference type="ARBA" id="ARBA00023136"/>
    </source>
</evidence>
<dbReference type="PANTHER" id="PTHR42770:SF4">
    <property type="entry name" value="ARGININE_ORNITHINE ANTIPORTER-RELATED"/>
    <property type="match status" value="1"/>
</dbReference>
<keyword evidence="3 6" id="KW-0812">Transmembrane</keyword>
<dbReference type="GO" id="GO:0022857">
    <property type="term" value="F:transmembrane transporter activity"/>
    <property type="evidence" value="ECO:0007669"/>
    <property type="project" value="InterPro"/>
</dbReference>
<evidence type="ECO:0000256" key="3">
    <source>
        <dbReference type="ARBA" id="ARBA00022692"/>
    </source>
</evidence>
<proteinExistence type="predicted"/>
<dbReference type="InterPro" id="IPR050367">
    <property type="entry name" value="APC_superfamily"/>
</dbReference>
<evidence type="ECO:0000256" key="4">
    <source>
        <dbReference type="ARBA" id="ARBA00022989"/>
    </source>
</evidence>
<evidence type="ECO:0000313" key="7">
    <source>
        <dbReference type="EMBL" id="RZM15822.1"/>
    </source>
</evidence>
<comment type="subcellular location">
    <subcellularLocation>
        <location evidence="1">Cell membrane</location>
        <topology evidence="1">Multi-pass membrane protein</topology>
    </subcellularLocation>
</comment>
<dbReference type="PANTHER" id="PTHR42770">
    <property type="entry name" value="AMINO ACID TRANSPORTER-RELATED"/>
    <property type="match status" value="1"/>
</dbReference>
<evidence type="ECO:0000256" key="1">
    <source>
        <dbReference type="ARBA" id="ARBA00004651"/>
    </source>
</evidence>
<feature type="transmembrane region" description="Helical" evidence="6">
    <location>
        <begin position="45"/>
        <end position="65"/>
    </location>
</feature>
<gene>
    <name evidence="7" type="ORF">LDELB18P1_1560</name>
</gene>
<comment type="caution">
    <text evidence="7">The sequence shown here is derived from an EMBL/GenBank/DDBJ whole genome shotgun (WGS) entry which is preliminary data.</text>
</comment>
<dbReference type="Gene3D" id="1.20.1740.10">
    <property type="entry name" value="Amino acid/polyamine transporter I"/>
    <property type="match status" value="1"/>
</dbReference>
<keyword evidence="2" id="KW-1003">Cell membrane</keyword>
<evidence type="ECO:0000313" key="8">
    <source>
        <dbReference type="Proteomes" id="UP000292818"/>
    </source>
</evidence>